<protein>
    <recommendedName>
        <fullName evidence="5">Secreted protein</fullName>
    </recommendedName>
</protein>
<keyword evidence="2" id="KW-0732">Signal</keyword>
<name>A0A7K3M5R1_9ACTN</name>
<feature type="chain" id="PRO_5029874536" description="Secreted protein" evidence="2">
    <location>
        <begin position="28"/>
        <end position="335"/>
    </location>
</feature>
<sequence length="335" mass="36690">MSVRSRLFATIPVAFFITAAISAPASADRDGYVDDDENTVEGTVTETVVVEGDTIPGGSRTETMSIPARCWWNAFESDEEFLSWWFTIMMWFPGGWVFLPDPDYIMEIYEESDPKDGRWYKARCVEDATLDDFETFLGSCQAWYPDACIPQLAVWWEDTESEPPVVIQPEELALAASALIEIPNPEVDQNPKAAGTENTTVVNIPTGYWVLDPDAVGGEDGLVEIRATIPETGTWVQVWASTDGLRISSPVGSTTCSPAEAVTAWTEGTDPACAVVYERASTQYPDGFPVTAETIWQTGWHGGIGDAETDSGDLDPISTEETFTVPVAEVQTIVR</sequence>
<evidence type="ECO:0000313" key="4">
    <source>
        <dbReference type="Proteomes" id="UP000460435"/>
    </source>
</evidence>
<dbReference type="EMBL" id="WLZY01000005">
    <property type="protein sequence ID" value="NDL58550.1"/>
    <property type="molecule type" value="Genomic_DNA"/>
</dbReference>
<evidence type="ECO:0000313" key="3">
    <source>
        <dbReference type="EMBL" id="NDL58550.1"/>
    </source>
</evidence>
<dbReference type="AlphaFoldDB" id="A0A7K3M5R1"/>
<keyword evidence="1" id="KW-0812">Transmembrane</keyword>
<accession>A0A7K3M5R1</accession>
<feature type="signal peptide" evidence="2">
    <location>
        <begin position="1"/>
        <end position="27"/>
    </location>
</feature>
<keyword evidence="1" id="KW-1133">Transmembrane helix</keyword>
<evidence type="ECO:0000256" key="1">
    <source>
        <dbReference type="SAM" id="Phobius"/>
    </source>
</evidence>
<organism evidence="3 4">
    <name type="scientific">Phytoactinopolyspora mesophila</name>
    <dbReference type="NCBI Taxonomy" id="2650750"/>
    <lineage>
        <taxon>Bacteria</taxon>
        <taxon>Bacillati</taxon>
        <taxon>Actinomycetota</taxon>
        <taxon>Actinomycetes</taxon>
        <taxon>Jiangellales</taxon>
        <taxon>Jiangellaceae</taxon>
        <taxon>Phytoactinopolyspora</taxon>
    </lineage>
</organism>
<evidence type="ECO:0000256" key="2">
    <source>
        <dbReference type="SAM" id="SignalP"/>
    </source>
</evidence>
<dbReference type="RefSeq" id="WP_162451246.1">
    <property type="nucleotide sequence ID" value="NZ_WLZY01000005.1"/>
</dbReference>
<dbReference type="Proteomes" id="UP000460435">
    <property type="component" value="Unassembled WGS sequence"/>
</dbReference>
<keyword evidence="1" id="KW-0472">Membrane</keyword>
<gene>
    <name evidence="3" type="ORF">F7O44_15890</name>
</gene>
<proteinExistence type="predicted"/>
<keyword evidence="4" id="KW-1185">Reference proteome</keyword>
<evidence type="ECO:0008006" key="5">
    <source>
        <dbReference type="Google" id="ProtNLM"/>
    </source>
</evidence>
<reference evidence="3 4" key="1">
    <citation type="submission" date="2019-11" db="EMBL/GenBank/DDBJ databases">
        <authorList>
            <person name="Li X.-J."/>
            <person name="Feng X.-M."/>
        </authorList>
    </citation>
    <scope>NUCLEOTIDE SEQUENCE [LARGE SCALE GENOMIC DNA]</scope>
    <source>
        <strain evidence="3 4">XMNu-373</strain>
    </source>
</reference>
<feature type="transmembrane region" description="Helical" evidence="1">
    <location>
        <begin position="81"/>
        <end position="99"/>
    </location>
</feature>
<comment type="caution">
    <text evidence="3">The sequence shown here is derived from an EMBL/GenBank/DDBJ whole genome shotgun (WGS) entry which is preliminary data.</text>
</comment>